<dbReference type="PANTHER" id="PTHR46148:SF59">
    <property type="entry name" value="NUCLEOTIDYLTRANSFERASE, RIBONUCLEASE H"/>
    <property type="match status" value="1"/>
</dbReference>
<dbReference type="EMBL" id="BKCJ010404204">
    <property type="protein sequence ID" value="GFA32142.1"/>
    <property type="molecule type" value="Genomic_DNA"/>
</dbReference>
<proteinExistence type="predicted"/>
<gene>
    <name evidence="3" type="ORF">Tci_604114</name>
</gene>
<dbReference type="AlphaFoldDB" id="A0A699JEX4"/>
<keyword evidence="3" id="KW-0695">RNA-directed DNA polymerase</keyword>
<keyword evidence="3" id="KW-0548">Nucleotidyltransferase</keyword>
<sequence length="279" mass="33291">MHQLHWIELFNDYDCEIRYHLGKANIVADVLSRKETIKPRRVQAMKMTIQDRYWWPRVKKDIALYERISMNFVTKLPRTNNGHDAIWVIVEQLTKSTYFLPMREDYKMDRLARLYLSEIIAKQGPEIVQETIEKISQIKDRLKVARNRQKSYTNKRRKPLEFSVGDHALLKVSPWKGMVRFRKKGKLAPRFVGPFEITKRIGPVAYRLILPQELNDVHDTFHMPNLKKCLANQTLRVPLEEIQVDAKLNFMEEPVEILKREFKKLKRSRIPLVKVRWNS</sequence>
<reference evidence="3" key="1">
    <citation type="journal article" date="2019" name="Sci. Rep.">
        <title>Draft genome of Tanacetum cinerariifolium, the natural source of mosquito coil.</title>
        <authorList>
            <person name="Yamashiro T."/>
            <person name="Shiraishi A."/>
            <person name="Satake H."/>
            <person name="Nakayama K."/>
        </authorList>
    </citation>
    <scope>NUCLEOTIDE SEQUENCE</scope>
</reference>
<accession>A0A699JEX4</accession>
<protein>
    <submittedName>
        <fullName evidence="3">Putative reverse transcriptase domain-containing protein</fullName>
    </submittedName>
</protein>
<evidence type="ECO:0000313" key="3">
    <source>
        <dbReference type="EMBL" id="GFA32142.1"/>
    </source>
</evidence>
<dbReference type="InterPro" id="IPR056924">
    <property type="entry name" value="SH3_Tf2-1"/>
</dbReference>
<name>A0A699JEX4_TANCI</name>
<comment type="caution">
    <text evidence="3">The sequence shown here is derived from an EMBL/GenBank/DDBJ whole genome shotgun (WGS) entry which is preliminary data.</text>
</comment>
<feature type="coiled-coil region" evidence="1">
    <location>
        <begin position="128"/>
        <end position="155"/>
    </location>
</feature>
<keyword evidence="3" id="KW-0808">Transferase</keyword>
<evidence type="ECO:0000256" key="1">
    <source>
        <dbReference type="SAM" id="Coils"/>
    </source>
</evidence>
<dbReference type="PANTHER" id="PTHR46148">
    <property type="entry name" value="CHROMO DOMAIN-CONTAINING PROTEIN"/>
    <property type="match status" value="1"/>
</dbReference>
<dbReference type="Pfam" id="PF24626">
    <property type="entry name" value="SH3_Tf2-1"/>
    <property type="match status" value="1"/>
</dbReference>
<feature type="domain" description="Tf2-1-like SH3-like" evidence="2">
    <location>
        <begin position="165"/>
        <end position="229"/>
    </location>
</feature>
<evidence type="ECO:0000259" key="2">
    <source>
        <dbReference type="Pfam" id="PF24626"/>
    </source>
</evidence>
<keyword evidence="1" id="KW-0175">Coiled coil</keyword>
<organism evidence="3">
    <name type="scientific">Tanacetum cinerariifolium</name>
    <name type="common">Dalmatian daisy</name>
    <name type="synonym">Chrysanthemum cinerariifolium</name>
    <dbReference type="NCBI Taxonomy" id="118510"/>
    <lineage>
        <taxon>Eukaryota</taxon>
        <taxon>Viridiplantae</taxon>
        <taxon>Streptophyta</taxon>
        <taxon>Embryophyta</taxon>
        <taxon>Tracheophyta</taxon>
        <taxon>Spermatophyta</taxon>
        <taxon>Magnoliopsida</taxon>
        <taxon>eudicotyledons</taxon>
        <taxon>Gunneridae</taxon>
        <taxon>Pentapetalae</taxon>
        <taxon>asterids</taxon>
        <taxon>campanulids</taxon>
        <taxon>Asterales</taxon>
        <taxon>Asteraceae</taxon>
        <taxon>Asteroideae</taxon>
        <taxon>Anthemideae</taxon>
        <taxon>Anthemidinae</taxon>
        <taxon>Tanacetum</taxon>
    </lineage>
</organism>
<dbReference type="GO" id="GO:0003964">
    <property type="term" value="F:RNA-directed DNA polymerase activity"/>
    <property type="evidence" value="ECO:0007669"/>
    <property type="project" value="UniProtKB-KW"/>
</dbReference>